<dbReference type="Proteomes" id="UP000772434">
    <property type="component" value="Unassembled WGS sequence"/>
</dbReference>
<dbReference type="EMBL" id="JADNRY010000381">
    <property type="protein sequence ID" value="KAF9058440.1"/>
    <property type="molecule type" value="Genomic_DNA"/>
</dbReference>
<keyword evidence="2" id="KW-1185">Reference proteome</keyword>
<organism evidence="1 2">
    <name type="scientific">Rhodocollybia butyracea</name>
    <dbReference type="NCBI Taxonomy" id="206335"/>
    <lineage>
        <taxon>Eukaryota</taxon>
        <taxon>Fungi</taxon>
        <taxon>Dikarya</taxon>
        <taxon>Basidiomycota</taxon>
        <taxon>Agaricomycotina</taxon>
        <taxon>Agaricomycetes</taxon>
        <taxon>Agaricomycetidae</taxon>
        <taxon>Agaricales</taxon>
        <taxon>Marasmiineae</taxon>
        <taxon>Omphalotaceae</taxon>
        <taxon>Rhodocollybia</taxon>
    </lineage>
</organism>
<evidence type="ECO:0000313" key="1">
    <source>
        <dbReference type="EMBL" id="KAF9058440.1"/>
    </source>
</evidence>
<reference evidence="1" key="1">
    <citation type="submission" date="2020-11" db="EMBL/GenBank/DDBJ databases">
        <authorList>
            <consortium name="DOE Joint Genome Institute"/>
            <person name="Ahrendt S."/>
            <person name="Riley R."/>
            <person name="Andreopoulos W."/>
            <person name="Labutti K."/>
            <person name="Pangilinan J."/>
            <person name="Ruiz-Duenas F.J."/>
            <person name="Barrasa J.M."/>
            <person name="Sanchez-Garcia M."/>
            <person name="Camarero S."/>
            <person name="Miyauchi S."/>
            <person name="Serrano A."/>
            <person name="Linde D."/>
            <person name="Babiker R."/>
            <person name="Drula E."/>
            <person name="Ayuso-Fernandez I."/>
            <person name="Pacheco R."/>
            <person name="Padilla G."/>
            <person name="Ferreira P."/>
            <person name="Barriuso J."/>
            <person name="Kellner H."/>
            <person name="Castanera R."/>
            <person name="Alfaro M."/>
            <person name="Ramirez L."/>
            <person name="Pisabarro A.G."/>
            <person name="Kuo A."/>
            <person name="Tritt A."/>
            <person name="Lipzen A."/>
            <person name="He G."/>
            <person name="Yan M."/>
            <person name="Ng V."/>
            <person name="Cullen D."/>
            <person name="Martin F."/>
            <person name="Rosso M.-N."/>
            <person name="Henrissat B."/>
            <person name="Hibbett D."/>
            <person name="Martinez A.T."/>
            <person name="Grigoriev I.V."/>
        </authorList>
    </citation>
    <scope>NUCLEOTIDE SEQUENCE</scope>
    <source>
        <strain evidence="1">AH 40177</strain>
    </source>
</reference>
<protein>
    <submittedName>
        <fullName evidence="1">Uncharacterized protein</fullName>
    </submittedName>
</protein>
<gene>
    <name evidence="1" type="ORF">BDP27DRAFT_1372621</name>
</gene>
<sequence>MNARALKTRLRQKLQSRKFERDRLEQMFCRQINTSECKLHNHTEPSVKRRDQGIQGLAQDFNKLQARMATAIKRRKAPSYAVVPHPIPLDKLFDVDVDDAIWDDVGLSDTNSPVEVPPWLSDDQVRTGIRGILLRDRCDEELARLKWKLSVLGEWFGEEWDTVVLAMSTTQEPAEWAAIKQEEMDEDGYQEFEDDDLDVGLVEHMDTLALTEGQNHDSF</sequence>
<name>A0A9P5TWI5_9AGAR</name>
<dbReference type="OrthoDB" id="3259165at2759"/>
<dbReference type="AlphaFoldDB" id="A0A9P5TWI5"/>
<dbReference type="PANTHER" id="PTHR33096:SF1">
    <property type="entry name" value="CXC1-LIKE CYSTEINE CLUSTER ASSOCIATED WITH KDZ TRANSPOSASES DOMAIN-CONTAINING PROTEIN"/>
    <property type="match status" value="1"/>
</dbReference>
<comment type="caution">
    <text evidence="1">The sequence shown here is derived from an EMBL/GenBank/DDBJ whole genome shotgun (WGS) entry which is preliminary data.</text>
</comment>
<evidence type="ECO:0000313" key="2">
    <source>
        <dbReference type="Proteomes" id="UP000772434"/>
    </source>
</evidence>
<dbReference type="PANTHER" id="PTHR33096">
    <property type="entry name" value="CXC2 DOMAIN-CONTAINING PROTEIN"/>
    <property type="match status" value="1"/>
</dbReference>
<proteinExistence type="predicted"/>
<accession>A0A9P5TWI5</accession>